<dbReference type="EMBL" id="JLXW01000007">
    <property type="protein sequence ID" value="KBZ63000.1"/>
    <property type="molecule type" value="Genomic_DNA"/>
</dbReference>
<evidence type="ECO:0000313" key="1">
    <source>
        <dbReference type="EMBL" id="KBZ63000.1"/>
    </source>
</evidence>
<organism evidence="1 2">
    <name type="scientific">Mycobacterium [tuberculosis] TKK-01-0051</name>
    <dbReference type="NCBI Taxonomy" id="1324261"/>
    <lineage>
        <taxon>Bacteria</taxon>
        <taxon>Bacillati</taxon>
        <taxon>Actinomycetota</taxon>
        <taxon>Actinomycetes</taxon>
        <taxon>Mycobacteriales</taxon>
        <taxon>Mycobacteriaceae</taxon>
        <taxon>Mycobacterium</taxon>
        <taxon>Mycobacterium avium complex (MAC)</taxon>
    </lineage>
</organism>
<dbReference type="HOGENOM" id="CLU_3404455_0_0_11"/>
<accession>A0A051U1T2</accession>
<evidence type="ECO:0000313" key="2">
    <source>
        <dbReference type="Proteomes" id="UP000025947"/>
    </source>
</evidence>
<reference evidence="1 2" key="1">
    <citation type="submission" date="2014-04" db="EMBL/GenBank/DDBJ databases">
        <title>The Genome Sequence of Mycobacterium tuberculosis TKK-01-0051.</title>
        <authorList>
            <consortium name="The Broad Institute Genomics Platform"/>
            <consortium name="The Broad Institute Genome Sequencing Center for Infectious Disease"/>
            <person name="Earl A.M."/>
            <person name="Cohen K."/>
            <person name="Pym A."/>
            <person name="Bishai W."/>
            <person name="Maharaj K."/>
            <person name="Desjardins C."/>
            <person name="Abeel T."/>
            <person name="Young S."/>
            <person name="Zeng Q."/>
            <person name="Gargeya S."/>
            <person name="Abouelleil A."/>
            <person name="Alvarado L."/>
            <person name="Chapman S.B."/>
            <person name="Gainer-Dewar J."/>
            <person name="Goldberg J."/>
            <person name="Griggs A."/>
            <person name="Gujja S."/>
            <person name="Hansen M."/>
            <person name="Howarth C."/>
            <person name="Imamovic A."/>
            <person name="Larimer J."/>
            <person name="Murphy C."/>
            <person name="Naylor J."/>
            <person name="Pearson M."/>
            <person name="Poon T.W."/>
            <person name="Priest M."/>
            <person name="Roberts A."/>
            <person name="Saif S."/>
            <person name="Shea T."/>
            <person name="Sykes S."/>
            <person name="Wortman J."/>
            <person name="Nusbaum C."/>
            <person name="Birren B."/>
        </authorList>
    </citation>
    <scope>NUCLEOTIDE SEQUENCE [LARGE SCALE GENOMIC DNA]</scope>
    <source>
        <strain evidence="1 2">TKK-01-0051</strain>
    </source>
</reference>
<proteinExistence type="predicted"/>
<protein>
    <submittedName>
        <fullName evidence="1">Uncharacterized protein</fullName>
    </submittedName>
</protein>
<dbReference type="Proteomes" id="UP000025947">
    <property type="component" value="Unassembled WGS sequence"/>
</dbReference>
<name>A0A051U1T2_9MYCO</name>
<dbReference type="AlphaFoldDB" id="A0A051U1T2"/>
<comment type="caution">
    <text evidence="1">The sequence shown here is derived from an EMBL/GenBank/DDBJ whole genome shotgun (WGS) entry which is preliminary data.</text>
</comment>
<gene>
    <name evidence="1" type="ORF">K875_02688</name>
</gene>
<sequence length="30" mass="3043">MGTTTADSLGDALGAPTAANQFLNHVTPDR</sequence>
<keyword evidence="2" id="KW-1185">Reference proteome</keyword>